<keyword evidence="2" id="KW-1185">Reference proteome</keyword>
<organism evidence="1 2">
    <name type="scientific">Trichinella patagoniensis</name>
    <dbReference type="NCBI Taxonomy" id="990121"/>
    <lineage>
        <taxon>Eukaryota</taxon>
        <taxon>Metazoa</taxon>
        <taxon>Ecdysozoa</taxon>
        <taxon>Nematoda</taxon>
        <taxon>Enoplea</taxon>
        <taxon>Dorylaimia</taxon>
        <taxon>Trichinellida</taxon>
        <taxon>Trichinellidae</taxon>
        <taxon>Trichinella</taxon>
    </lineage>
</organism>
<sequence length="81" mass="9462">MPNRRYWSELARGQRPISEQWDRVRTPQCHHWIPLAACSQLRDGVKGCRPVSFPLIPELKDKLESLENRGIIQKPTAPSEW</sequence>
<name>A0A0V1A5S1_9BILA</name>
<accession>A0A0V1A5S1</accession>
<comment type="caution">
    <text evidence="1">The sequence shown here is derived from an EMBL/GenBank/DDBJ whole genome shotgun (WGS) entry which is preliminary data.</text>
</comment>
<dbReference type="EMBL" id="JYDQ01000030">
    <property type="protein sequence ID" value="KRY19956.1"/>
    <property type="molecule type" value="Genomic_DNA"/>
</dbReference>
<reference evidence="1 2" key="1">
    <citation type="submission" date="2015-01" db="EMBL/GenBank/DDBJ databases">
        <title>Evolution of Trichinella species and genotypes.</title>
        <authorList>
            <person name="Korhonen P.K."/>
            <person name="Edoardo P."/>
            <person name="Giuseppe L.R."/>
            <person name="Gasser R.B."/>
        </authorList>
    </citation>
    <scope>NUCLEOTIDE SEQUENCE [LARGE SCALE GENOMIC DNA]</scope>
    <source>
        <strain evidence="1">ISS2496</strain>
    </source>
</reference>
<dbReference type="AlphaFoldDB" id="A0A0V1A5S1"/>
<proteinExistence type="predicted"/>
<gene>
    <name evidence="1" type="ORF">T12_11412</name>
</gene>
<evidence type="ECO:0000313" key="2">
    <source>
        <dbReference type="Proteomes" id="UP000054783"/>
    </source>
</evidence>
<evidence type="ECO:0000313" key="1">
    <source>
        <dbReference type="EMBL" id="KRY19956.1"/>
    </source>
</evidence>
<dbReference type="Proteomes" id="UP000054783">
    <property type="component" value="Unassembled WGS sequence"/>
</dbReference>
<protein>
    <submittedName>
        <fullName evidence="1">Uncharacterized protein</fullName>
    </submittedName>
</protein>